<name>A0A2H0NB58_9BACT</name>
<evidence type="ECO:0000313" key="3">
    <source>
        <dbReference type="Proteomes" id="UP000228867"/>
    </source>
</evidence>
<gene>
    <name evidence="2" type="ORF">COV54_03250</name>
</gene>
<organism evidence="2 3">
    <name type="scientific">Candidatus Jorgensenbacteria bacterium CG11_big_fil_rev_8_21_14_0_20_38_23</name>
    <dbReference type="NCBI Taxonomy" id="1974594"/>
    <lineage>
        <taxon>Bacteria</taxon>
        <taxon>Candidatus Joergenseniibacteriota</taxon>
    </lineage>
</organism>
<dbReference type="Proteomes" id="UP000228867">
    <property type="component" value="Unassembled WGS sequence"/>
</dbReference>
<proteinExistence type="predicted"/>
<dbReference type="EMBL" id="PCWR01000066">
    <property type="protein sequence ID" value="PIR06128.1"/>
    <property type="molecule type" value="Genomic_DNA"/>
</dbReference>
<evidence type="ECO:0000259" key="1">
    <source>
        <dbReference type="Pfam" id="PF01145"/>
    </source>
</evidence>
<dbReference type="Pfam" id="PF01145">
    <property type="entry name" value="Band_7"/>
    <property type="match status" value="1"/>
</dbReference>
<comment type="caution">
    <text evidence="2">The sequence shown here is derived from an EMBL/GenBank/DDBJ whole genome shotgun (WGS) entry which is preliminary data.</text>
</comment>
<accession>A0A2H0NB58</accession>
<protein>
    <recommendedName>
        <fullName evidence="1">Band 7 domain-containing protein</fullName>
    </recommendedName>
</protein>
<feature type="domain" description="Band 7" evidence="1">
    <location>
        <begin position="22"/>
        <end position="274"/>
    </location>
</feature>
<dbReference type="AlphaFoldDB" id="A0A2H0NB58"/>
<evidence type="ECO:0000313" key="2">
    <source>
        <dbReference type="EMBL" id="PIR06128.1"/>
    </source>
</evidence>
<reference evidence="2 3" key="1">
    <citation type="submission" date="2017-09" db="EMBL/GenBank/DDBJ databases">
        <title>Depth-based differentiation of microbial function through sediment-hosted aquifers and enrichment of novel symbionts in the deep terrestrial subsurface.</title>
        <authorList>
            <person name="Probst A.J."/>
            <person name="Ladd B."/>
            <person name="Jarett J.K."/>
            <person name="Geller-Mcgrath D.E."/>
            <person name="Sieber C.M."/>
            <person name="Emerson J.B."/>
            <person name="Anantharaman K."/>
            <person name="Thomas B.C."/>
            <person name="Malmstrom R."/>
            <person name="Stieglmeier M."/>
            <person name="Klingl A."/>
            <person name="Woyke T."/>
            <person name="Ryan C.M."/>
            <person name="Banfield J.F."/>
        </authorList>
    </citation>
    <scope>NUCLEOTIDE SEQUENCE [LARGE SCALE GENOMIC DNA]</scope>
    <source>
        <strain evidence="2">CG11_big_fil_rev_8_21_14_0_20_38_23</strain>
    </source>
</reference>
<sequence length="334" mass="37848">MSALMIFLLVSLVILGLNALVQVEEKYFAITTIFGRRRSRILYEGLNLTIPLLERVKEENVFTLEEQKTKIEFSFFSGSRGKGKGGQLELNLTGLLKWRFDPTIKNKDKTQKGFPQFMQVLPETREAGLKSKVESEVSRLGGLHSWDIFRSKRRAVEHFINCILRLKIPPHADKKFLKELGNSSNPKESQYAEYAAMEIPREIRLQFYEDCSQKIGDSLRGKEEKVSGVEKAYGIKIIEFILGTISLSPEAKSSTEVKEIAQNQIQAMEQIHQQKIRMAKELTSLELSQAAVDSAELTLKQAEKKVISFEGISLKGLDLLLVGLVKKLLEEKEG</sequence>
<dbReference type="InterPro" id="IPR001107">
    <property type="entry name" value="Band_7"/>
</dbReference>